<protein>
    <submittedName>
        <fullName evidence="1">Uncharacterized protein</fullName>
    </submittedName>
</protein>
<dbReference type="InterPro" id="IPR011044">
    <property type="entry name" value="Quino_amine_DH_bsu"/>
</dbReference>
<organism evidence="1 2">
    <name type="scientific">Sphingobacterium pedocola</name>
    <dbReference type="NCBI Taxonomy" id="2082722"/>
    <lineage>
        <taxon>Bacteria</taxon>
        <taxon>Pseudomonadati</taxon>
        <taxon>Bacteroidota</taxon>
        <taxon>Sphingobacteriia</taxon>
        <taxon>Sphingobacteriales</taxon>
        <taxon>Sphingobacteriaceae</taxon>
        <taxon>Sphingobacterium</taxon>
    </lineage>
</organism>
<name>A0ABR9TAJ4_9SPHI</name>
<sequence>MKFVGKFGKRGNGPREFFGVPQLHYKKQNNALYVFDIQGGNHINAYQIDLFSLNNIFDESTWKSIAFPVFEHATFSSFVPLTDSIFLAMGGDYDRINLLSIVQAGNKEYKALDMDYPKDGIKAEAIVKRGVYNYGGILMHPSTNKLVYYCTNWGNYAEIIDNKNFKFSTFQVMTADYPIYKVAKDGMNMESENNTLMGMRAQSSEQYIYLLPNFHNKEAYLKDDPNRIYPTDHLDKVYVYDWEGNSVKAYKLDKPVTEFVVDPGDTYLLGSSVDTESGDIVFVRFDLTTI</sequence>
<proteinExistence type="predicted"/>
<keyword evidence="2" id="KW-1185">Reference proteome</keyword>
<evidence type="ECO:0000313" key="1">
    <source>
        <dbReference type="EMBL" id="MBE8722331.1"/>
    </source>
</evidence>
<dbReference type="Pfam" id="PF15869">
    <property type="entry name" value="TolB_like"/>
    <property type="match status" value="1"/>
</dbReference>
<accession>A0ABR9TAJ4</accession>
<comment type="caution">
    <text evidence="1">The sequence shown here is derived from an EMBL/GenBank/DDBJ whole genome shotgun (WGS) entry which is preliminary data.</text>
</comment>
<dbReference type="SUPFAM" id="SSF50969">
    <property type="entry name" value="YVTN repeat-like/Quinoprotein amine dehydrogenase"/>
    <property type="match status" value="1"/>
</dbReference>
<dbReference type="EMBL" id="PSKQ01000023">
    <property type="protein sequence ID" value="MBE8722331.1"/>
    <property type="molecule type" value="Genomic_DNA"/>
</dbReference>
<gene>
    <name evidence="1" type="ORF">C4F40_16520</name>
</gene>
<evidence type="ECO:0000313" key="2">
    <source>
        <dbReference type="Proteomes" id="UP000618319"/>
    </source>
</evidence>
<reference evidence="1 2" key="1">
    <citation type="submission" date="2018-02" db="EMBL/GenBank/DDBJ databases">
        <title>Sphingobacterium KA21.</title>
        <authorList>
            <person name="Vasarhelyi B.M."/>
            <person name="Deshmukh S."/>
            <person name="Balint B."/>
            <person name="Kukolya J."/>
        </authorList>
    </citation>
    <scope>NUCLEOTIDE SEQUENCE [LARGE SCALE GENOMIC DNA]</scope>
    <source>
        <strain evidence="1 2">Ka21</strain>
    </source>
</reference>
<dbReference type="Proteomes" id="UP000618319">
    <property type="component" value="Unassembled WGS sequence"/>
</dbReference>